<dbReference type="NCBIfam" id="TIGR02532">
    <property type="entry name" value="IV_pilin_GFxxxE"/>
    <property type="match status" value="1"/>
</dbReference>
<evidence type="ECO:0008006" key="3">
    <source>
        <dbReference type="Google" id="ProtNLM"/>
    </source>
</evidence>
<dbReference type="PROSITE" id="PS00409">
    <property type="entry name" value="PROKAR_NTER_METHYL"/>
    <property type="match status" value="1"/>
</dbReference>
<name>K1YC01_9BACT</name>
<proteinExistence type="predicted"/>
<dbReference type="Pfam" id="PF07963">
    <property type="entry name" value="N_methyl"/>
    <property type="match status" value="1"/>
</dbReference>
<evidence type="ECO:0000256" key="1">
    <source>
        <dbReference type="SAM" id="Phobius"/>
    </source>
</evidence>
<dbReference type="EMBL" id="AMFJ01034245">
    <property type="protein sequence ID" value="EKD29848.1"/>
    <property type="molecule type" value="Genomic_DNA"/>
</dbReference>
<reference evidence="2" key="1">
    <citation type="journal article" date="2012" name="Science">
        <title>Fermentation, hydrogen, and sulfur metabolism in multiple uncultivated bacterial phyla.</title>
        <authorList>
            <person name="Wrighton K.C."/>
            <person name="Thomas B.C."/>
            <person name="Sharon I."/>
            <person name="Miller C.S."/>
            <person name="Castelle C.J."/>
            <person name="VerBerkmoes N.C."/>
            <person name="Wilkins M.J."/>
            <person name="Hettich R.L."/>
            <person name="Lipton M.S."/>
            <person name="Williams K.H."/>
            <person name="Long P.E."/>
            <person name="Banfield J.F."/>
        </authorList>
    </citation>
    <scope>NUCLEOTIDE SEQUENCE [LARGE SCALE GENOMIC DNA]</scope>
</reference>
<organism evidence="2">
    <name type="scientific">uncultured bacterium</name>
    <name type="common">gcode 4</name>
    <dbReference type="NCBI Taxonomy" id="1234023"/>
    <lineage>
        <taxon>Bacteria</taxon>
        <taxon>environmental samples</taxon>
    </lineage>
</organism>
<feature type="non-terminal residue" evidence="2">
    <location>
        <position position="35"/>
    </location>
</feature>
<protein>
    <recommendedName>
        <fullName evidence="3">Prepilin-type N-terminal cleavage/methylation domain-containing protein</fullName>
    </recommendedName>
</protein>
<keyword evidence="1" id="KW-0472">Membrane</keyword>
<dbReference type="AlphaFoldDB" id="K1YC01"/>
<comment type="caution">
    <text evidence="2">The sequence shown here is derived from an EMBL/GenBank/DDBJ whole genome shotgun (WGS) entry which is preliminary data.</text>
</comment>
<keyword evidence="1" id="KW-1133">Transmembrane helix</keyword>
<sequence>MKKIHNTSGFTLIELVVSVTILSIIMLSVFVVYSD</sequence>
<dbReference type="InterPro" id="IPR012902">
    <property type="entry name" value="N_methyl_site"/>
</dbReference>
<gene>
    <name evidence="2" type="ORF">ACD_78C00245G0001</name>
</gene>
<feature type="transmembrane region" description="Helical" evidence="1">
    <location>
        <begin position="12"/>
        <end position="33"/>
    </location>
</feature>
<keyword evidence="1" id="KW-0812">Transmembrane</keyword>
<accession>K1YC01</accession>
<evidence type="ECO:0000313" key="2">
    <source>
        <dbReference type="EMBL" id="EKD29848.1"/>
    </source>
</evidence>